<evidence type="ECO:0000256" key="4">
    <source>
        <dbReference type="ARBA" id="ARBA00023172"/>
    </source>
</evidence>
<evidence type="ECO:0000256" key="3">
    <source>
        <dbReference type="ARBA" id="ARBA00023125"/>
    </source>
</evidence>
<dbReference type="Gene3D" id="1.10.443.10">
    <property type="entry name" value="Intergrase catalytic core"/>
    <property type="match status" value="1"/>
</dbReference>
<dbReference type="EMBL" id="FOCO01000020">
    <property type="protein sequence ID" value="SEN67162.1"/>
    <property type="molecule type" value="Genomic_DNA"/>
</dbReference>
<dbReference type="GO" id="GO:0006310">
    <property type="term" value="P:DNA recombination"/>
    <property type="evidence" value="ECO:0007669"/>
    <property type="project" value="UniProtKB-KW"/>
</dbReference>
<dbReference type="PROSITE" id="PS51900">
    <property type="entry name" value="CB"/>
    <property type="match status" value="1"/>
</dbReference>
<dbReference type="InterPro" id="IPR013762">
    <property type="entry name" value="Integrase-like_cat_sf"/>
</dbReference>
<comment type="similarity">
    <text evidence="1">Belongs to the 'phage' integrase family.</text>
</comment>
<dbReference type="InterPro" id="IPR011010">
    <property type="entry name" value="DNA_brk_join_enz"/>
</dbReference>
<proteinExistence type="inferred from homology"/>
<dbReference type="PANTHER" id="PTHR30349">
    <property type="entry name" value="PHAGE INTEGRASE-RELATED"/>
    <property type="match status" value="1"/>
</dbReference>
<accession>A0A1H8IFY1</accession>
<feature type="domain" description="Tyr recombinase" evidence="6">
    <location>
        <begin position="169"/>
        <end position="342"/>
    </location>
</feature>
<evidence type="ECO:0000259" key="6">
    <source>
        <dbReference type="PROSITE" id="PS51898"/>
    </source>
</evidence>
<dbReference type="Pfam" id="PF00589">
    <property type="entry name" value="Phage_integrase"/>
    <property type="match status" value="1"/>
</dbReference>
<dbReference type="Gene3D" id="1.10.150.130">
    <property type="match status" value="1"/>
</dbReference>
<evidence type="ECO:0000259" key="7">
    <source>
        <dbReference type="PROSITE" id="PS51900"/>
    </source>
</evidence>
<dbReference type="InterPro" id="IPR002104">
    <property type="entry name" value="Integrase_catalytic"/>
</dbReference>
<dbReference type="GO" id="GO:0015074">
    <property type="term" value="P:DNA integration"/>
    <property type="evidence" value="ECO:0007669"/>
    <property type="project" value="UniProtKB-KW"/>
</dbReference>
<dbReference type="PANTHER" id="PTHR30349:SF41">
    <property type="entry name" value="INTEGRASE_RECOMBINASE PROTEIN MJ0367-RELATED"/>
    <property type="match status" value="1"/>
</dbReference>
<dbReference type="InterPro" id="IPR044068">
    <property type="entry name" value="CB"/>
</dbReference>
<keyword evidence="9" id="KW-1185">Reference proteome</keyword>
<dbReference type="STRING" id="1077947.SAMN05216227_102023"/>
<dbReference type="Proteomes" id="UP000183002">
    <property type="component" value="Unassembled WGS sequence"/>
</dbReference>
<name>A0A1H8IFY1_9RHOB</name>
<evidence type="ECO:0000256" key="5">
    <source>
        <dbReference type="PROSITE-ProRule" id="PRU01248"/>
    </source>
</evidence>
<dbReference type="GO" id="GO:0003677">
    <property type="term" value="F:DNA binding"/>
    <property type="evidence" value="ECO:0007669"/>
    <property type="project" value="UniProtKB-UniRule"/>
</dbReference>
<protein>
    <submittedName>
        <fullName evidence="8">Site-specific recombinase XerC</fullName>
    </submittedName>
</protein>
<dbReference type="CDD" id="cd00397">
    <property type="entry name" value="DNA_BRE_C"/>
    <property type="match status" value="1"/>
</dbReference>
<feature type="domain" description="Core-binding (CB)" evidence="7">
    <location>
        <begin position="69"/>
        <end position="148"/>
    </location>
</feature>
<dbReference type="SUPFAM" id="SSF56349">
    <property type="entry name" value="DNA breaking-rejoining enzymes"/>
    <property type="match status" value="1"/>
</dbReference>
<dbReference type="AlphaFoldDB" id="A0A1H8IFY1"/>
<organism evidence="8 9">
    <name type="scientific">Pseudorhodobacter antarcticus</name>
    <dbReference type="NCBI Taxonomy" id="1077947"/>
    <lineage>
        <taxon>Bacteria</taxon>
        <taxon>Pseudomonadati</taxon>
        <taxon>Pseudomonadota</taxon>
        <taxon>Alphaproteobacteria</taxon>
        <taxon>Rhodobacterales</taxon>
        <taxon>Paracoccaceae</taxon>
        <taxon>Pseudorhodobacter</taxon>
    </lineage>
</organism>
<evidence type="ECO:0000313" key="9">
    <source>
        <dbReference type="Proteomes" id="UP000183002"/>
    </source>
</evidence>
<dbReference type="RefSeq" id="WP_050519934.1">
    <property type="nucleotide sequence ID" value="NZ_FOCO01000020.1"/>
</dbReference>
<evidence type="ECO:0000256" key="1">
    <source>
        <dbReference type="ARBA" id="ARBA00008857"/>
    </source>
</evidence>
<dbReference type="InterPro" id="IPR010998">
    <property type="entry name" value="Integrase_recombinase_N"/>
</dbReference>
<dbReference type="PROSITE" id="PS51898">
    <property type="entry name" value="TYR_RECOMBINASE"/>
    <property type="match status" value="1"/>
</dbReference>
<keyword evidence="3 5" id="KW-0238">DNA-binding</keyword>
<keyword evidence="4" id="KW-0233">DNA recombination</keyword>
<sequence>MKQKAYPGVSHYRDRHQKLRWRYRKDGVTFNLGTVYGSDEFNRRYAAAVNGERLGKQVIGKVHSGSQPGSLSAVIEGWYQSVEFKALGPVTQRGYRYIATRLNDQHGEKPVARLGREHIKQFMADKINTPSSANNDLRVWRFLLDYAVDHSITPTNVARTIKKLSTGSTGFHTWTEDEISEFYGTHLMGSMAHRAMTLMLYTAAARCDAVQFGPANIKEGRLRYTRQKMKTRQGVVIDMPVHPYLQETLEYADGMSTFLETDVGKPRSVNGVGNAMRAWCDEAGLPLCSSHGLRKACARRLIEAGCTPHEMMSITGHKTLAEAQKYADTFNRSSAADRAMAKNSG</sequence>
<evidence type="ECO:0000313" key="8">
    <source>
        <dbReference type="EMBL" id="SEN67162.1"/>
    </source>
</evidence>
<keyword evidence="2" id="KW-0229">DNA integration</keyword>
<dbReference type="OrthoDB" id="7510934at2"/>
<dbReference type="InterPro" id="IPR050090">
    <property type="entry name" value="Tyrosine_recombinase_XerCD"/>
</dbReference>
<evidence type="ECO:0000256" key="2">
    <source>
        <dbReference type="ARBA" id="ARBA00022908"/>
    </source>
</evidence>
<reference evidence="8 9" key="1">
    <citation type="submission" date="2016-10" db="EMBL/GenBank/DDBJ databases">
        <authorList>
            <person name="de Groot N.N."/>
        </authorList>
    </citation>
    <scope>NUCLEOTIDE SEQUENCE [LARGE SCALE GENOMIC DNA]</scope>
    <source>
        <strain evidence="8 9">CGMCC 1.10836</strain>
    </source>
</reference>
<gene>
    <name evidence="8" type="ORF">SAMN05216227_102023</name>
</gene>